<sequence length="93" mass="9823">MNPLRHLLLVVALVLGQLLTGVHAVEHAASREEGLPTHTCQLCLAAHDLSAALPSVASLPPVVLPAWLPEYLTSPGRADWPSPVACQRGPPRA</sequence>
<dbReference type="EMBL" id="JABZMI010000130">
    <property type="protein sequence ID" value="MBF1164951.1"/>
    <property type="molecule type" value="Genomic_DNA"/>
</dbReference>
<reference evidence="1" key="1">
    <citation type="submission" date="2020-04" db="EMBL/GenBank/DDBJ databases">
        <title>Deep metagenomics examines the oral microbiome during advanced dental caries in children, revealing novel taxa and co-occurrences with host molecules.</title>
        <authorList>
            <person name="Baker J.L."/>
            <person name="Morton J.T."/>
            <person name="Dinis M."/>
            <person name="Alvarez R."/>
            <person name="Tran N.C."/>
            <person name="Knight R."/>
            <person name="Edlund A."/>
        </authorList>
    </citation>
    <scope>NUCLEOTIDE SEQUENCE</scope>
    <source>
        <strain evidence="1">JCVI_32_bin.24</strain>
    </source>
</reference>
<evidence type="ECO:0000313" key="1">
    <source>
        <dbReference type="EMBL" id="MBF1164951.1"/>
    </source>
</evidence>
<organism evidence="1 2">
    <name type="scientific">Dechloromonas agitata</name>
    <dbReference type="NCBI Taxonomy" id="73030"/>
    <lineage>
        <taxon>Bacteria</taxon>
        <taxon>Pseudomonadati</taxon>
        <taxon>Pseudomonadota</taxon>
        <taxon>Betaproteobacteria</taxon>
        <taxon>Rhodocyclales</taxon>
        <taxon>Azonexaceae</taxon>
        <taxon>Dechloromonas</taxon>
    </lineage>
</organism>
<proteinExistence type="predicted"/>
<protein>
    <recommendedName>
        <fullName evidence="3">DUF2946 domain-containing protein</fullName>
    </recommendedName>
</protein>
<name>A0A930BTD8_9RHOO</name>
<evidence type="ECO:0000313" key="2">
    <source>
        <dbReference type="Proteomes" id="UP000718593"/>
    </source>
</evidence>
<dbReference type="AlphaFoldDB" id="A0A930BTD8"/>
<accession>A0A930BTD8</accession>
<dbReference type="Proteomes" id="UP000718593">
    <property type="component" value="Unassembled WGS sequence"/>
</dbReference>
<evidence type="ECO:0008006" key="3">
    <source>
        <dbReference type="Google" id="ProtNLM"/>
    </source>
</evidence>
<gene>
    <name evidence="1" type="ORF">HXL68_07910</name>
</gene>
<comment type="caution">
    <text evidence="1">The sequence shown here is derived from an EMBL/GenBank/DDBJ whole genome shotgun (WGS) entry which is preliminary data.</text>
</comment>